<reference evidence="1" key="1">
    <citation type="journal article" date="2019" name="Sci. Rep.">
        <title>Draft genome of Tanacetum cinerariifolium, the natural source of mosquito coil.</title>
        <authorList>
            <person name="Yamashiro T."/>
            <person name="Shiraishi A."/>
            <person name="Satake H."/>
            <person name="Nakayama K."/>
        </authorList>
    </citation>
    <scope>NUCLEOTIDE SEQUENCE</scope>
</reference>
<gene>
    <name evidence="1" type="ORF">Tci_388890</name>
</gene>
<dbReference type="EMBL" id="BKCJ010157040">
    <property type="protein sequence ID" value="GEY16916.1"/>
    <property type="molecule type" value="Genomic_DNA"/>
</dbReference>
<proteinExistence type="predicted"/>
<evidence type="ECO:0000313" key="1">
    <source>
        <dbReference type="EMBL" id="GEY16916.1"/>
    </source>
</evidence>
<sequence length="113" mass="12505">MVNAIKAIALYETKTNISRKSMIQTEREEDKVVENANNKRKWEDLSGISTDPTSGISNRLDTRCCTCSTGTLLIGAFRNGRIVKTAAGTIRQRLYKTQFLTLGSSSLVCEEEG</sequence>
<comment type="caution">
    <text evidence="1">The sequence shown here is derived from an EMBL/GenBank/DDBJ whole genome shotgun (WGS) entry which is preliminary data.</text>
</comment>
<dbReference type="AlphaFoldDB" id="A0A699HHF1"/>
<accession>A0A699HHF1</accession>
<name>A0A699HHF1_TANCI</name>
<protein>
    <submittedName>
        <fullName evidence="1">Uncharacterized protein</fullName>
    </submittedName>
</protein>
<organism evidence="1">
    <name type="scientific">Tanacetum cinerariifolium</name>
    <name type="common">Dalmatian daisy</name>
    <name type="synonym">Chrysanthemum cinerariifolium</name>
    <dbReference type="NCBI Taxonomy" id="118510"/>
    <lineage>
        <taxon>Eukaryota</taxon>
        <taxon>Viridiplantae</taxon>
        <taxon>Streptophyta</taxon>
        <taxon>Embryophyta</taxon>
        <taxon>Tracheophyta</taxon>
        <taxon>Spermatophyta</taxon>
        <taxon>Magnoliopsida</taxon>
        <taxon>eudicotyledons</taxon>
        <taxon>Gunneridae</taxon>
        <taxon>Pentapetalae</taxon>
        <taxon>asterids</taxon>
        <taxon>campanulids</taxon>
        <taxon>Asterales</taxon>
        <taxon>Asteraceae</taxon>
        <taxon>Asteroideae</taxon>
        <taxon>Anthemideae</taxon>
        <taxon>Anthemidinae</taxon>
        <taxon>Tanacetum</taxon>
    </lineage>
</organism>